<dbReference type="Proteomes" id="UP000298049">
    <property type="component" value="Chromosome"/>
</dbReference>
<dbReference type="InterPro" id="IPR011041">
    <property type="entry name" value="Quinoprot_gluc/sorb_DH_b-prop"/>
</dbReference>
<dbReference type="KEGG" id="hmi:soil367_13210"/>
<organism evidence="3 4">
    <name type="scientific">Hydrocarboniclastica marina</name>
    <dbReference type="NCBI Taxonomy" id="2259620"/>
    <lineage>
        <taxon>Bacteria</taxon>
        <taxon>Pseudomonadati</taxon>
        <taxon>Pseudomonadota</taxon>
        <taxon>Gammaproteobacteria</taxon>
        <taxon>Alteromonadales</taxon>
        <taxon>Alteromonadaceae</taxon>
        <taxon>Hydrocarboniclastica</taxon>
    </lineage>
</organism>
<protein>
    <submittedName>
        <fullName evidence="3">YbhB/YbcL family Raf kinase inhibitor-like protein</fullName>
    </submittedName>
</protein>
<feature type="signal peptide" evidence="1">
    <location>
        <begin position="1"/>
        <end position="22"/>
    </location>
</feature>
<reference evidence="3 4" key="1">
    <citation type="submission" date="2018-07" db="EMBL/GenBank/DDBJ databases">
        <title>Marsedoiliclastica nanhaica gen. nov. sp. nov., a novel marine hydrocarbonoclastic bacterium isolated from an in-situ enriched hydrocarbon-degrading consortium in deep-sea sediment.</title>
        <authorList>
            <person name="Dong C."/>
            <person name="Ma T."/>
            <person name="Liu R."/>
            <person name="Shao Z."/>
        </authorList>
    </citation>
    <scope>NUCLEOTIDE SEQUENCE [LARGE SCALE GENOMIC DNA]</scope>
    <source>
        <strain evidence="4">soil36-7</strain>
    </source>
</reference>
<evidence type="ECO:0000259" key="2">
    <source>
        <dbReference type="Pfam" id="PF22807"/>
    </source>
</evidence>
<evidence type="ECO:0000313" key="3">
    <source>
        <dbReference type="EMBL" id="QCF26813.1"/>
    </source>
</evidence>
<dbReference type="Gene3D" id="3.90.280.10">
    <property type="entry name" value="PEBP-like"/>
    <property type="match status" value="1"/>
</dbReference>
<dbReference type="PANTHER" id="PTHR33546">
    <property type="entry name" value="LARGE, MULTIFUNCTIONAL SECRETED PROTEIN-RELATED"/>
    <property type="match status" value="1"/>
</dbReference>
<dbReference type="SUPFAM" id="SSF49777">
    <property type="entry name" value="PEBP-like"/>
    <property type="match status" value="1"/>
</dbReference>
<evidence type="ECO:0000313" key="4">
    <source>
        <dbReference type="Proteomes" id="UP000298049"/>
    </source>
</evidence>
<dbReference type="RefSeq" id="WP_136549519.1">
    <property type="nucleotide sequence ID" value="NZ_CP031093.1"/>
</dbReference>
<dbReference type="AlphaFoldDB" id="A0A4P7XJ77"/>
<dbReference type="Gene3D" id="2.120.10.30">
    <property type="entry name" value="TolB, C-terminal domain"/>
    <property type="match status" value="1"/>
</dbReference>
<accession>A0A4P7XJ77</accession>
<dbReference type="EMBL" id="CP031093">
    <property type="protein sequence ID" value="QCF26813.1"/>
    <property type="molecule type" value="Genomic_DNA"/>
</dbReference>
<dbReference type="CDD" id="cd00865">
    <property type="entry name" value="PEBP_bact_arch"/>
    <property type="match status" value="1"/>
</dbReference>
<dbReference type="PANTHER" id="PTHR33546:SF1">
    <property type="entry name" value="LARGE, MULTIFUNCTIONAL SECRETED PROTEIN"/>
    <property type="match status" value="1"/>
</dbReference>
<dbReference type="InterPro" id="IPR008914">
    <property type="entry name" value="PEBP"/>
</dbReference>
<keyword evidence="1" id="KW-0732">Signal</keyword>
<evidence type="ECO:0000256" key="1">
    <source>
        <dbReference type="SAM" id="SignalP"/>
    </source>
</evidence>
<proteinExistence type="predicted"/>
<dbReference type="InterPro" id="IPR011042">
    <property type="entry name" value="6-blade_b-propeller_TolB-like"/>
</dbReference>
<dbReference type="InterPro" id="IPR005247">
    <property type="entry name" value="YbhB_YbcL/LppC-like"/>
</dbReference>
<feature type="domain" description="Pyrroloquinoline quinone-dependent pyranose dehydrogenase beta-propeller" evidence="2">
    <location>
        <begin position="62"/>
        <end position="411"/>
    </location>
</feature>
<dbReference type="SUPFAM" id="SSF50952">
    <property type="entry name" value="Soluble quinoprotein glucose dehydrogenase"/>
    <property type="match status" value="1"/>
</dbReference>
<keyword evidence="4" id="KW-1185">Reference proteome</keyword>
<name>A0A4P7XJ77_9ALTE</name>
<dbReference type="Pfam" id="PF01161">
    <property type="entry name" value="PBP"/>
    <property type="match status" value="1"/>
</dbReference>
<dbReference type="InterPro" id="IPR054539">
    <property type="entry name" value="Beta-prop_PDH"/>
</dbReference>
<dbReference type="Pfam" id="PF22807">
    <property type="entry name" value="TrAA12"/>
    <property type="match status" value="1"/>
</dbReference>
<feature type="chain" id="PRO_5020701406" evidence="1">
    <location>
        <begin position="23"/>
        <end position="619"/>
    </location>
</feature>
<dbReference type="OrthoDB" id="9770043at2"/>
<dbReference type="NCBIfam" id="TIGR00481">
    <property type="entry name" value="YbhB/YbcL family Raf kinase inhibitor-like protein"/>
    <property type="match status" value="1"/>
</dbReference>
<dbReference type="InterPro" id="IPR036610">
    <property type="entry name" value="PEBP-like_sf"/>
</dbReference>
<sequence length="619" mass="66622">MKSTLSSSLFMGLALVSLSVAAQDATLPKTFEDPSSVDVQITAHVVEPKAVEPPANLADRVKLPAGFQIEVFADKLINPRMLAMADNGAVYVTRRSVGDVLMLRDNDGDGQADQREVVASRPQMHGIAVQGSTMYLVTVNELYRADIGRNGTLGELELLLDDLPDAGQHPNRTLVVGPDGKLYLSVGSTCNACGESNIENATMLQVEPDGSKRSIYASGLRNTIGFGFHPVTGELFGMDHGIDWLGDNVQHEELNHILKGEQYGWPYIYADSRHNPQDQPPGDISMDTWAEQSREPVGYYTPHAAPMQLAFYTADQFPEAYHGDAFVAMRGSWNRKPPSGYEVVRVLFDEAGKPTGFEPFLTGFLSEKNEEQASGPGPTWTQTARLAGVTVANDGALLVSDDSNGIIYRISYTGEAASGADASPGAFTNSDGANVRVSPGAAAGTLAERPAELSHELVNATDTDLNLKSPAFEHDASIPQKFGAEGENISPPLSWEKGPEGTESYVIFMEDPGVSKKPPFVHWLVYNLPPDVNQLREGIPAAPLLADPKGTLQGQNDRGALGYFGPRPPKGQPAHSYHFQVMALDTTLELPFGATRAELLEAVEGHVLARGGLVGTFKR</sequence>
<gene>
    <name evidence="3" type="ORF">soil367_13210</name>
</gene>